<dbReference type="GO" id="GO:0016787">
    <property type="term" value="F:hydrolase activity"/>
    <property type="evidence" value="ECO:0007669"/>
    <property type="project" value="UniProtKB-KW"/>
</dbReference>
<evidence type="ECO:0000313" key="12">
    <source>
        <dbReference type="Proteomes" id="UP000499080"/>
    </source>
</evidence>
<dbReference type="GO" id="GO:0004519">
    <property type="term" value="F:endonuclease activity"/>
    <property type="evidence" value="ECO:0007669"/>
    <property type="project" value="UniProtKB-KW"/>
</dbReference>
<name>A0A4Y2TNL0_ARAVE</name>
<dbReference type="GO" id="GO:0003887">
    <property type="term" value="F:DNA-directed DNA polymerase activity"/>
    <property type="evidence" value="ECO:0007669"/>
    <property type="project" value="UniProtKB-KW"/>
</dbReference>
<keyword evidence="12" id="KW-1185">Reference proteome</keyword>
<keyword evidence="7" id="KW-0695">RNA-directed DNA polymerase</keyword>
<keyword evidence="5" id="KW-0460">Magnesium</keyword>
<dbReference type="GO" id="GO:0046872">
    <property type="term" value="F:metal ion binding"/>
    <property type="evidence" value="ECO:0007669"/>
    <property type="project" value="UniProtKB-KW"/>
</dbReference>
<accession>A0A4Y2TNL0</accession>
<feature type="domain" description="Retroviral polymerase SH3-like" evidence="10">
    <location>
        <begin position="103"/>
        <end position="158"/>
    </location>
</feature>
<proteinExistence type="predicted"/>
<evidence type="ECO:0000313" key="11">
    <source>
        <dbReference type="EMBL" id="GBO02219.1"/>
    </source>
</evidence>
<evidence type="ECO:0000256" key="3">
    <source>
        <dbReference type="ARBA" id="ARBA00022759"/>
    </source>
</evidence>
<evidence type="ECO:0000256" key="7">
    <source>
        <dbReference type="ARBA" id="ARBA00022918"/>
    </source>
</evidence>
<keyword evidence="2" id="KW-0479">Metal-binding</keyword>
<evidence type="ECO:0000256" key="9">
    <source>
        <dbReference type="ARBA" id="ARBA00023172"/>
    </source>
</evidence>
<evidence type="ECO:0000256" key="8">
    <source>
        <dbReference type="ARBA" id="ARBA00022932"/>
    </source>
</evidence>
<dbReference type="InterPro" id="IPR039537">
    <property type="entry name" value="Retrotran_Ty1/copia-like"/>
</dbReference>
<evidence type="ECO:0000256" key="4">
    <source>
        <dbReference type="ARBA" id="ARBA00022801"/>
    </source>
</evidence>
<dbReference type="InterPro" id="IPR057670">
    <property type="entry name" value="SH3_retrovirus"/>
</dbReference>
<keyword evidence="8" id="KW-0548">Nucleotidyltransferase</keyword>
<dbReference type="GO" id="GO:0003964">
    <property type="term" value="F:RNA-directed DNA polymerase activity"/>
    <property type="evidence" value="ECO:0007669"/>
    <property type="project" value="UniProtKB-KW"/>
</dbReference>
<evidence type="ECO:0000256" key="6">
    <source>
        <dbReference type="ARBA" id="ARBA00022908"/>
    </source>
</evidence>
<dbReference type="EMBL" id="BGPR01030013">
    <property type="protein sequence ID" value="GBO02219.1"/>
    <property type="molecule type" value="Genomic_DNA"/>
</dbReference>
<gene>
    <name evidence="11" type="ORF">AVEN_16172_1</name>
</gene>
<protein>
    <recommendedName>
        <fullName evidence="10">Retroviral polymerase SH3-like domain-containing protein</fullName>
    </recommendedName>
</protein>
<keyword evidence="8" id="KW-0239">DNA-directed DNA polymerase</keyword>
<evidence type="ECO:0000256" key="2">
    <source>
        <dbReference type="ARBA" id="ARBA00022723"/>
    </source>
</evidence>
<dbReference type="OrthoDB" id="6434337at2759"/>
<keyword evidence="4" id="KW-0378">Hydrolase</keyword>
<sequence>MYAKGIRDIQVEMLVKGKWNPGSLTNMWNLPARGQNLFSSGAALYKGLIEFADNKQREFRNKNSDTVAVGIRTGPTPDAGKSPYEIWFKRKPSVDHLKIFGTECFIHIPKQKRRKFDKKAIKGYFVSYCGEKDGYCIWVLDKNDVLSRDVVFKDEIMSEKTSIEIVQSQQKKPEKNM</sequence>
<evidence type="ECO:0000256" key="5">
    <source>
        <dbReference type="ARBA" id="ARBA00022842"/>
    </source>
</evidence>
<dbReference type="PANTHER" id="PTHR42648">
    <property type="entry name" value="TRANSPOSASE, PUTATIVE-RELATED"/>
    <property type="match status" value="1"/>
</dbReference>
<reference evidence="11 12" key="1">
    <citation type="journal article" date="2019" name="Sci. Rep.">
        <title>Orb-weaving spider Araneus ventricosus genome elucidates the spidroin gene catalogue.</title>
        <authorList>
            <person name="Kono N."/>
            <person name="Nakamura H."/>
            <person name="Ohtoshi R."/>
            <person name="Moran D.A.P."/>
            <person name="Shinohara A."/>
            <person name="Yoshida Y."/>
            <person name="Fujiwara M."/>
            <person name="Mori M."/>
            <person name="Tomita M."/>
            <person name="Arakawa K."/>
        </authorList>
    </citation>
    <scope>NUCLEOTIDE SEQUENCE [LARGE SCALE GENOMIC DNA]</scope>
</reference>
<keyword evidence="9" id="KW-0233">DNA recombination</keyword>
<comment type="caution">
    <text evidence="11">The sequence shown here is derived from an EMBL/GenBank/DDBJ whole genome shotgun (WGS) entry which is preliminary data.</text>
</comment>
<organism evidence="11 12">
    <name type="scientific">Araneus ventricosus</name>
    <name type="common">Orbweaver spider</name>
    <name type="synonym">Epeira ventricosa</name>
    <dbReference type="NCBI Taxonomy" id="182803"/>
    <lineage>
        <taxon>Eukaryota</taxon>
        <taxon>Metazoa</taxon>
        <taxon>Ecdysozoa</taxon>
        <taxon>Arthropoda</taxon>
        <taxon>Chelicerata</taxon>
        <taxon>Arachnida</taxon>
        <taxon>Araneae</taxon>
        <taxon>Araneomorphae</taxon>
        <taxon>Entelegynae</taxon>
        <taxon>Araneoidea</taxon>
        <taxon>Araneidae</taxon>
        <taxon>Araneus</taxon>
    </lineage>
</organism>
<dbReference type="GO" id="GO:0006310">
    <property type="term" value="P:DNA recombination"/>
    <property type="evidence" value="ECO:0007669"/>
    <property type="project" value="UniProtKB-KW"/>
</dbReference>
<evidence type="ECO:0000256" key="1">
    <source>
        <dbReference type="ARBA" id="ARBA00022722"/>
    </source>
</evidence>
<dbReference type="GO" id="GO:0015074">
    <property type="term" value="P:DNA integration"/>
    <property type="evidence" value="ECO:0007669"/>
    <property type="project" value="UniProtKB-KW"/>
</dbReference>
<keyword evidence="1" id="KW-0540">Nuclease</keyword>
<dbReference type="Pfam" id="PF25597">
    <property type="entry name" value="SH3_retrovirus"/>
    <property type="match status" value="1"/>
</dbReference>
<keyword evidence="8" id="KW-0808">Transferase</keyword>
<dbReference type="AlphaFoldDB" id="A0A4Y2TNL0"/>
<dbReference type="PANTHER" id="PTHR42648:SF11">
    <property type="entry name" value="TRANSPOSON TY4-P GAG-POL POLYPROTEIN"/>
    <property type="match status" value="1"/>
</dbReference>
<evidence type="ECO:0000259" key="10">
    <source>
        <dbReference type="Pfam" id="PF25597"/>
    </source>
</evidence>
<keyword evidence="6" id="KW-0229">DNA integration</keyword>
<dbReference type="Proteomes" id="UP000499080">
    <property type="component" value="Unassembled WGS sequence"/>
</dbReference>
<keyword evidence="3" id="KW-0255">Endonuclease</keyword>